<keyword evidence="2" id="KW-1185">Reference proteome</keyword>
<reference evidence="1 2" key="1">
    <citation type="journal article" date="2020" name="BMC Genomics">
        <title>Intraspecific diversification of the crop wild relative Brassica cretica Lam. using demographic model selection.</title>
        <authorList>
            <person name="Kioukis A."/>
            <person name="Michalopoulou V.A."/>
            <person name="Briers L."/>
            <person name="Pirintsos S."/>
            <person name="Studholme D.J."/>
            <person name="Pavlidis P."/>
            <person name="Sarris P.F."/>
        </authorList>
    </citation>
    <scope>NUCLEOTIDE SEQUENCE [LARGE SCALE GENOMIC DNA]</scope>
    <source>
        <strain evidence="2">cv. PFS-1207/04</strain>
    </source>
</reference>
<sequence length="76" mass="8391">MEATDGIWGEIERSESYLVCSMYEEAESLSSSILKGIFGNVETLGDHQLLDMFESAGMVLVQSLHGLGRYFQSLAL</sequence>
<protein>
    <submittedName>
        <fullName evidence="1">Uncharacterized protein</fullName>
    </submittedName>
</protein>
<accession>A0ABQ7AHC9</accession>
<name>A0ABQ7AHC9_BRACR</name>
<gene>
    <name evidence="1" type="ORF">DY000_02053945</name>
</gene>
<proteinExistence type="predicted"/>
<dbReference type="PANTHER" id="PTHR36361">
    <property type="entry name" value="PROTEIN APEM9"/>
    <property type="match status" value="1"/>
</dbReference>
<comment type="caution">
    <text evidence="1">The sequence shown here is derived from an EMBL/GenBank/DDBJ whole genome shotgun (WGS) entry which is preliminary data.</text>
</comment>
<evidence type="ECO:0000313" key="2">
    <source>
        <dbReference type="Proteomes" id="UP000266723"/>
    </source>
</evidence>
<organism evidence="1 2">
    <name type="scientific">Brassica cretica</name>
    <name type="common">Mustard</name>
    <dbReference type="NCBI Taxonomy" id="69181"/>
    <lineage>
        <taxon>Eukaryota</taxon>
        <taxon>Viridiplantae</taxon>
        <taxon>Streptophyta</taxon>
        <taxon>Embryophyta</taxon>
        <taxon>Tracheophyta</taxon>
        <taxon>Spermatophyta</taxon>
        <taxon>Magnoliopsida</taxon>
        <taxon>eudicotyledons</taxon>
        <taxon>Gunneridae</taxon>
        <taxon>Pentapetalae</taxon>
        <taxon>rosids</taxon>
        <taxon>malvids</taxon>
        <taxon>Brassicales</taxon>
        <taxon>Brassicaceae</taxon>
        <taxon>Brassiceae</taxon>
        <taxon>Brassica</taxon>
    </lineage>
</organism>
<dbReference type="InterPro" id="IPR034571">
    <property type="entry name" value="APEM9"/>
</dbReference>
<dbReference type="PANTHER" id="PTHR36361:SF1">
    <property type="entry name" value="PROTEIN APEM9"/>
    <property type="match status" value="1"/>
</dbReference>
<evidence type="ECO:0000313" key="1">
    <source>
        <dbReference type="EMBL" id="KAF3497030.1"/>
    </source>
</evidence>
<dbReference type="Proteomes" id="UP000266723">
    <property type="component" value="Unassembled WGS sequence"/>
</dbReference>
<dbReference type="EMBL" id="QGKV02002055">
    <property type="protein sequence ID" value="KAF3497030.1"/>
    <property type="molecule type" value="Genomic_DNA"/>
</dbReference>